<dbReference type="AlphaFoldDB" id="A0A814F1J1"/>
<evidence type="ECO:0000313" key="1">
    <source>
        <dbReference type="EMBL" id="CAF0976741.1"/>
    </source>
</evidence>
<protein>
    <submittedName>
        <fullName evidence="1">Uncharacterized protein</fullName>
    </submittedName>
</protein>
<evidence type="ECO:0000313" key="2">
    <source>
        <dbReference type="EMBL" id="CAF1097984.1"/>
    </source>
</evidence>
<accession>A0A814F1J1</accession>
<gene>
    <name evidence="1" type="ORF">BJG266_LOCUS14641</name>
    <name evidence="2" type="ORF">QVE165_LOCUS20138</name>
</gene>
<keyword evidence="3" id="KW-1185">Reference proteome</keyword>
<dbReference type="OrthoDB" id="10027425at2759"/>
<dbReference type="EMBL" id="CAJNOM010000125">
    <property type="protein sequence ID" value="CAF1097984.1"/>
    <property type="molecule type" value="Genomic_DNA"/>
</dbReference>
<dbReference type="EMBL" id="CAJNOI010000062">
    <property type="protein sequence ID" value="CAF0976741.1"/>
    <property type="molecule type" value="Genomic_DNA"/>
</dbReference>
<name>A0A814F1J1_9BILA</name>
<reference evidence="1" key="1">
    <citation type="submission" date="2021-02" db="EMBL/GenBank/DDBJ databases">
        <authorList>
            <person name="Nowell W R."/>
        </authorList>
    </citation>
    <scope>NUCLEOTIDE SEQUENCE</scope>
</reference>
<sequence length="201" mass="23390">MTQAHITDKTNYQRLFRDRSASTKESLKTLSFNVYSSRHLISPLTKQIKYQPCNRPILPPITKDENRNQRKLKRPSYRKSIYCSLMSNTPPIDLPVITTNRTKPELLTLLQDETLIHFQYHHAPPPTPSDDQLGRILIELNQNEEFITDVSTEDNESGLVPYRLPALKQQSTKQLRQEKNSPPKHNIAILSNYYQTLYSKN</sequence>
<dbReference type="Proteomes" id="UP000663877">
    <property type="component" value="Unassembled WGS sequence"/>
</dbReference>
<organism evidence="1 4">
    <name type="scientific">Adineta steineri</name>
    <dbReference type="NCBI Taxonomy" id="433720"/>
    <lineage>
        <taxon>Eukaryota</taxon>
        <taxon>Metazoa</taxon>
        <taxon>Spiralia</taxon>
        <taxon>Gnathifera</taxon>
        <taxon>Rotifera</taxon>
        <taxon>Eurotatoria</taxon>
        <taxon>Bdelloidea</taxon>
        <taxon>Adinetida</taxon>
        <taxon>Adinetidae</taxon>
        <taxon>Adineta</taxon>
    </lineage>
</organism>
<proteinExistence type="predicted"/>
<evidence type="ECO:0000313" key="4">
    <source>
        <dbReference type="Proteomes" id="UP000663877"/>
    </source>
</evidence>
<comment type="caution">
    <text evidence="1">The sequence shown here is derived from an EMBL/GenBank/DDBJ whole genome shotgun (WGS) entry which is preliminary data.</text>
</comment>
<dbReference type="Proteomes" id="UP000663832">
    <property type="component" value="Unassembled WGS sequence"/>
</dbReference>
<evidence type="ECO:0000313" key="3">
    <source>
        <dbReference type="Proteomes" id="UP000663832"/>
    </source>
</evidence>